<dbReference type="EMBL" id="JABBJJ010000327">
    <property type="protein sequence ID" value="NMO21488.1"/>
    <property type="molecule type" value="Genomic_DNA"/>
</dbReference>
<evidence type="ECO:0000256" key="1">
    <source>
        <dbReference type="SAM" id="SignalP"/>
    </source>
</evidence>
<feature type="signal peptide" evidence="1">
    <location>
        <begin position="1"/>
        <end position="21"/>
    </location>
</feature>
<dbReference type="Proteomes" id="UP000518300">
    <property type="component" value="Unassembled WGS sequence"/>
</dbReference>
<organism evidence="2 3">
    <name type="scientific">Pyxidicoccus fallax</name>
    <dbReference type="NCBI Taxonomy" id="394095"/>
    <lineage>
        <taxon>Bacteria</taxon>
        <taxon>Pseudomonadati</taxon>
        <taxon>Myxococcota</taxon>
        <taxon>Myxococcia</taxon>
        <taxon>Myxococcales</taxon>
        <taxon>Cystobacterineae</taxon>
        <taxon>Myxococcaceae</taxon>
        <taxon>Pyxidicoccus</taxon>
    </lineage>
</organism>
<accession>A0A848LU06</accession>
<keyword evidence="3" id="KW-1185">Reference proteome</keyword>
<dbReference type="RefSeq" id="WP_169350672.1">
    <property type="nucleotide sequence ID" value="NZ_JABBJJ010000327.1"/>
</dbReference>
<reference evidence="2 3" key="1">
    <citation type="submission" date="2020-04" db="EMBL/GenBank/DDBJ databases">
        <title>Draft genome of Pyxidicoccus fallax type strain.</title>
        <authorList>
            <person name="Whitworth D.E."/>
        </authorList>
    </citation>
    <scope>NUCLEOTIDE SEQUENCE [LARGE SCALE GENOMIC DNA]</scope>
    <source>
        <strain evidence="2 3">DSM 14698</strain>
    </source>
</reference>
<dbReference type="AlphaFoldDB" id="A0A848LU06"/>
<keyword evidence="1" id="KW-0732">Signal</keyword>
<evidence type="ECO:0000313" key="3">
    <source>
        <dbReference type="Proteomes" id="UP000518300"/>
    </source>
</evidence>
<evidence type="ECO:0000313" key="2">
    <source>
        <dbReference type="EMBL" id="NMO21488.1"/>
    </source>
</evidence>
<feature type="chain" id="PRO_5032628611" description="Lipoprotein" evidence="1">
    <location>
        <begin position="22"/>
        <end position="235"/>
    </location>
</feature>
<proteinExistence type="predicted"/>
<protein>
    <recommendedName>
        <fullName evidence="4">Lipoprotein</fullName>
    </recommendedName>
</protein>
<comment type="caution">
    <text evidence="2">The sequence shown here is derived from an EMBL/GenBank/DDBJ whole genome shotgun (WGS) entry which is preliminary data.</text>
</comment>
<gene>
    <name evidence="2" type="ORF">HG543_42560</name>
</gene>
<sequence length="235" mass="25220">MKRFPLRELLHVAAMSGIVFAAVHCGGEAPANIPEGDVHFDDKSALLTTNRDALRLCVREAPGLRGGGRVTERLDASLKALDAHPDWAAARFGAKTPTVEAGCPGPALPLARIEPKESIVGPGPTTKPGRFRTFIHVLDEKTADVVLGERKAERAVAEFLRVDDHILAEVTTALVVRESYLDDPEFASRWLSQAVGLQPMSAGFQRLEDGEVPGVLGDFVEKPVTDTSALRGGVK</sequence>
<evidence type="ECO:0008006" key="4">
    <source>
        <dbReference type="Google" id="ProtNLM"/>
    </source>
</evidence>
<name>A0A848LU06_9BACT</name>